<keyword evidence="3" id="KW-1185">Reference proteome</keyword>
<protein>
    <submittedName>
        <fullName evidence="2">Alpha/beta hydrolase</fullName>
    </submittedName>
</protein>
<dbReference type="InterPro" id="IPR050266">
    <property type="entry name" value="AB_hydrolase_sf"/>
</dbReference>
<dbReference type="PANTHER" id="PTHR43798:SF33">
    <property type="entry name" value="HYDROLASE, PUTATIVE (AFU_ORTHOLOGUE AFUA_2G14860)-RELATED"/>
    <property type="match status" value="1"/>
</dbReference>
<dbReference type="OrthoDB" id="334507at2"/>
<evidence type="ECO:0000259" key="1">
    <source>
        <dbReference type="Pfam" id="PF00561"/>
    </source>
</evidence>
<dbReference type="InterPro" id="IPR000073">
    <property type="entry name" value="AB_hydrolase_1"/>
</dbReference>
<evidence type="ECO:0000313" key="3">
    <source>
        <dbReference type="Proteomes" id="UP000013165"/>
    </source>
</evidence>
<feature type="domain" description="AB hydrolase-1" evidence="1">
    <location>
        <begin position="30"/>
        <end position="139"/>
    </location>
</feature>
<dbReference type="HOGENOM" id="CLU_020336_3_0_6"/>
<dbReference type="InterPro" id="IPR029058">
    <property type="entry name" value="AB_hydrolase_fold"/>
</dbReference>
<dbReference type="eggNOG" id="COG0596">
    <property type="taxonomic scope" value="Bacteria"/>
</dbReference>
<dbReference type="PRINTS" id="PR00412">
    <property type="entry name" value="EPOXHYDRLASE"/>
</dbReference>
<name>N6WTR4_9GAMM</name>
<keyword evidence="2" id="KW-0378">Hydrolase</keyword>
<dbReference type="EMBL" id="APLQ01000014">
    <property type="protein sequence ID" value="ENO14432.2"/>
    <property type="molecule type" value="Genomic_DNA"/>
</dbReference>
<dbReference type="InterPro" id="IPR000639">
    <property type="entry name" value="Epox_hydrolase-like"/>
</dbReference>
<comment type="caution">
    <text evidence="2">The sequence shown here is derived from an EMBL/GenBank/DDBJ whole genome shotgun (WGS) entry which is preliminary data.</text>
</comment>
<reference evidence="2 3" key="1">
    <citation type="journal article" date="2013" name="Genome Announc.">
        <title>Genome Sequence of the Polycyclic Aromatic Hydrocarbon-Degrading Bacterium Strain Marinobacter nanhaiticus D15-8WT.</title>
        <authorList>
            <person name="Cui Z."/>
            <person name="Gao W."/>
            <person name="Li Q."/>
            <person name="Xu G."/>
            <person name="Zheng L."/>
        </authorList>
    </citation>
    <scope>NUCLEOTIDE SEQUENCE [LARGE SCALE GENOMIC DNA]</scope>
    <source>
        <strain evidence="2 3">D15-8W</strain>
    </source>
</reference>
<organism evidence="2 3">
    <name type="scientific">Marinobacter nanhaiticus D15-8W</name>
    <dbReference type="NCBI Taxonomy" id="626887"/>
    <lineage>
        <taxon>Bacteria</taxon>
        <taxon>Pseudomonadati</taxon>
        <taxon>Pseudomonadota</taxon>
        <taxon>Gammaproteobacteria</taxon>
        <taxon>Pseudomonadales</taxon>
        <taxon>Marinobacteraceae</taxon>
        <taxon>Marinobacter</taxon>
    </lineage>
</organism>
<dbReference type="Gene3D" id="3.40.50.1820">
    <property type="entry name" value="alpha/beta hydrolase"/>
    <property type="match status" value="1"/>
</dbReference>
<dbReference type="SUPFAM" id="SSF53474">
    <property type="entry name" value="alpha/beta-Hydrolases"/>
    <property type="match status" value="1"/>
</dbReference>
<sequence length="285" mass="32012">MVLADWVNLARFNTLGGFKVAYWTAGKGEPLVLIHGFPASSWDWSKLWWPLAQSYRLIAMDLLGFGLSDKPWPHRYTIGEQAELILALLEAQGIDRFHVLAHDYGDTVTQELLARDLQGGERRIRSVALLNGGLFPEAHKPLFVQKLMASPLGPVTSRLMSRSAFGRNMTRIFGVDNPPDGIELDGFWHLIERGQGVRVMPGLIRYMAEREQNRSRWVGGLEGAICPLRFIDGVDDPISGEEMAKRYEAVVPNPDVLRIPGCGHYPQLEKPAEVFAAYQSFRKSQ</sequence>
<dbReference type="AlphaFoldDB" id="N6WTR4"/>
<dbReference type="Pfam" id="PF00561">
    <property type="entry name" value="Abhydrolase_1"/>
    <property type="match status" value="1"/>
</dbReference>
<dbReference type="Proteomes" id="UP000013165">
    <property type="component" value="Unassembled WGS sequence"/>
</dbReference>
<dbReference type="PANTHER" id="PTHR43798">
    <property type="entry name" value="MONOACYLGLYCEROL LIPASE"/>
    <property type="match status" value="1"/>
</dbReference>
<accession>N6WTR4</accession>
<evidence type="ECO:0000313" key="2">
    <source>
        <dbReference type="EMBL" id="ENO14432.2"/>
    </source>
</evidence>
<dbReference type="PATRIC" id="fig|626887.3.peg.4722"/>
<dbReference type="GO" id="GO:0047372">
    <property type="term" value="F:monoacylglycerol lipase activity"/>
    <property type="evidence" value="ECO:0007669"/>
    <property type="project" value="TreeGrafter"/>
</dbReference>
<proteinExistence type="predicted"/>
<dbReference type="STRING" id="626887.J057_23600"/>
<dbReference type="GO" id="GO:0046464">
    <property type="term" value="P:acylglycerol catabolic process"/>
    <property type="evidence" value="ECO:0007669"/>
    <property type="project" value="TreeGrafter"/>
</dbReference>
<dbReference type="GO" id="GO:0016020">
    <property type="term" value="C:membrane"/>
    <property type="evidence" value="ECO:0007669"/>
    <property type="project" value="TreeGrafter"/>
</dbReference>
<gene>
    <name evidence="2" type="ORF">J057_23600</name>
</gene>